<reference evidence="2" key="2">
    <citation type="submission" date="2018-08" db="UniProtKB">
        <authorList>
            <consortium name="EnsemblPlants"/>
        </authorList>
    </citation>
    <scope>IDENTIFICATION</scope>
    <source>
        <strain evidence="2">Yugu1</strain>
    </source>
</reference>
<accession>K4A402</accession>
<dbReference type="HOGENOM" id="CLU_3243087_0_0_1"/>
<dbReference type="AlphaFoldDB" id="K4A402"/>
<name>K4A402_SETIT</name>
<evidence type="ECO:0000256" key="1">
    <source>
        <dbReference type="SAM" id="MobiDB-lite"/>
    </source>
</evidence>
<dbReference type="EnsemblPlants" id="KQL26200">
    <property type="protein sequence ID" value="KQL26200"/>
    <property type="gene ID" value="SETIT_033606mg"/>
</dbReference>
<keyword evidence="3" id="KW-1185">Reference proteome</keyword>
<organism evidence="2 3">
    <name type="scientific">Setaria italica</name>
    <name type="common">Foxtail millet</name>
    <name type="synonym">Panicum italicum</name>
    <dbReference type="NCBI Taxonomy" id="4555"/>
    <lineage>
        <taxon>Eukaryota</taxon>
        <taxon>Viridiplantae</taxon>
        <taxon>Streptophyta</taxon>
        <taxon>Embryophyta</taxon>
        <taxon>Tracheophyta</taxon>
        <taxon>Spermatophyta</taxon>
        <taxon>Magnoliopsida</taxon>
        <taxon>Liliopsida</taxon>
        <taxon>Poales</taxon>
        <taxon>Poaceae</taxon>
        <taxon>PACMAD clade</taxon>
        <taxon>Panicoideae</taxon>
        <taxon>Panicodae</taxon>
        <taxon>Paniceae</taxon>
        <taxon>Cenchrinae</taxon>
        <taxon>Setaria</taxon>
    </lineage>
</organism>
<dbReference type="Gramene" id="KQL26200">
    <property type="protein sequence ID" value="KQL26200"/>
    <property type="gene ID" value="SETIT_033606mg"/>
</dbReference>
<reference evidence="3" key="1">
    <citation type="journal article" date="2012" name="Nat. Biotechnol.">
        <title>Reference genome sequence of the model plant Setaria.</title>
        <authorList>
            <person name="Bennetzen J.L."/>
            <person name="Schmutz J."/>
            <person name="Wang H."/>
            <person name="Percifield R."/>
            <person name="Hawkins J."/>
            <person name="Pontaroli A.C."/>
            <person name="Estep M."/>
            <person name="Feng L."/>
            <person name="Vaughn J.N."/>
            <person name="Grimwood J."/>
            <person name="Jenkins J."/>
            <person name="Barry K."/>
            <person name="Lindquist E."/>
            <person name="Hellsten U."/>
            <person name="Deshpande S."/>
            <person name="Wang X."/>
            <person name="Wu X."/>
            <person name="Mitros T."/>
            <person name="Triplett J."/>
            <person name="Yang X."/>
            <person name="Ye C.Y."/>
            <person name="Mauro-Herrera M."/>
            <person name="Wang L."/>
            <person name="Li P."/>
            <person name="Sharma M."/>
            <person name="Sharma R."/>
            <person name="Ronald P.C."/>
            <person name="Panaud O."/>
            <person name="Kellogg E.A."/>
            <person name="Brutnell T.P."/>
            <person name="Doust A.N."/>
            <person name="Tuskan G.A."/>
            <person name="Rokhsar D."/>
            <person name="Devos K.M."/>
        </authorList>
    </citation>
    <scope>NUCLEOTIDE SEQUENCE [LARGE SCALE GENOMIC DNA]</scope>
    <source>
        <strain evidence="3">cv. Yugu1</strain>
    </source>
</reference>
<proteinExistence type="predicted"/>
<protein>
    <submittedName>
        <fullName evidence="2">Uncharacterized protein</fullName>
    </submittedName>
</protein>
<evidence type="ECO:0000313" key="2">
    <source>
        <dbReference type="EnsemblPlants" id="KQL26200"/>
    </source>
</evidence>
<evidence type="ECO:0000313" key="3">
    <source>
        <dbReference type="Proteomes" id="UP000004995"/>
    </source>
</evidence>
<dbReference type="Proteomes" id="UP000004995">
    <property type="component" value="Unassembled WGS sequence"/>
</dbReference>
<dbReference type="InParanoid" id="K4A402"/>
<feature type="region of interest" description="Disordered" evidence="1">
    <location>
        <begin position="24"/>
        <end position="43"/>
    </location>
</feature>
<dbReference type="EMBL" id="AGNK02001287">
    <property type="status" value="NOT_ANNOTATED_CDS"/>
    <property type="molecule type" value="Genomic_DNA"/>
</dbReference>
<sequence>MEVNSNTTTIVLLHATHTTLNVVSSSSSPVGARKSPKPMRCLC</sequence>